<dbReference type="Pfam" id="PF01594">
    <property type="entry name" value="AI-2E_transport"/>
    <property type="match status" value="1"/>
</dbReference>
<dbReference type="Proteomes" id="UP000317243">
    <property type="component" value="Unassembled WGS sequence"/>
</dbReference>
<feature type="compositionally biased region" description="Low complexity" evidence="8">
    <location>
        <begin position="242"/>
        <end position="254"/>
    </location>
</feature>
<dbReference type="RefSeq" id="WP_197441240.1">
    <property type="nucleotide sequence ID" value="NZ_SIHI01000010.1"/>
</dbReference>
<evidence type="ECO:0000256" key="1">
    <source>
        <dbReference type="ARBA" id="ARBA00004651"/>
    </source>
</evidence>
<keyword evidence="4" id="KW-1003">Cell membrane</keyword>
<feature type="transmembrane region" description="Helical" evidence="9">
    <location>
        <begin position="35"/>
        <end position="53"/>
    </location>
</feature>
<comment type="similarity">
    <text evidence="2">Belongs to the autoinducer-2 exporter (AI-2E) (TC 2.A.86) family.</text>
</comment>
<evidence type="ECO:0000313" key="10">
    <source>
        <dbReference type="EMBL" id="TWT51879.1"/>
    </source>
</evidence>
<comment type="caution">
    <text evidence="10">The sequence shown here is derived from an EMBL/GenBank/DDBJ whole genome shotgun (WGS) entry which is preliminary data.</text>
</comment>
<evidence type="ECO:0000256" key="9">
    <source>
        <dbReference type="SAM" id="Phobius"/>
    </source>
</evidence>
<keyword evidence="11" id="KW-1185">Reference proteome</keyword>
<dbReference type="GO" id="GO:0055085">
    <property type="term" value="P:transmembrane transport"/>
    <property type="evidence" value="ECO:0007669"/>
    <property type="project" value="TreeGrafter"/>
</dbReference>
<feature type="transmembrane region" description="Helical" evidence="9">
    <location>
        <begin position="65"/>
        <end position="85"/>
    </location>
</feature>
<feature type="transmembrane region" description="Helical" evidence="9">
    <location>
        <begin position="357"/>
        <end position="378"/>
    </location>
</feature>
<keyword evidence="3" id="KW-0813">Transport</keyword>
<proteinExistence type="inferred from homology"/>
<evidence type="ECO:0000256" key="8">
    <source>
        <dbReference type="SAM" id="MobiDB-lite"/>
    </source>
</evidence>
<accession>A0A5C5WP18</accession>
<feature type="region of interest" description="Disordered" evidence="8">
    <location>
        <begin position="115"/>
        <end position="269"/>
    </location>
</feature>
<dbReference type="EMBL" id="SIHI01000010">
    <property type="protein sequence ID" value="TWT51879.1"/>
    <property type="molecule type" value="Genomic_DNA"/>
</dbReference>
<evidence type="ECO:0000256" key="4">
    <source>
        <dbReference type="ARBA" id="ARBA00022475"/>
    </source>
</evidence>
<organism evidence="10 11">
    <name type="scientific">Thalassoglobus neptunius</name>
    <dbReference type="NCBI Taxonomy" id="1938619"/>
    <lineage>
        <taxon>Bacteria</taxon>
        <taxon>Pseudomonadati</taxon>
        <taxon>Planctomycetota</taxon>
        <taxon>Planctomycetia</taxon>
        <taxon>Planctomycetales</taxon>
        <taxon>Planctomycetaceae</taxon>
        <taxon>Thalassoglobus</taxon>
    </lineage>
</organism>
<evidence type="ECO:0000313" key="11">
    <source>
        <dbReference type="Proteomes" id="UP000317243"/>
    </source>
</evidence>
<dbReference type="PANTHER" id="PTHR21716:SF53">
    <property type="entry name" value="PERMEASE PERM-RELATED"/>
    <property type="match status" value="1"/>
</dbReference>
<reference evidence="10 11" key="1">
    <citation type="submission" date="2019-02" db="EMBL/GenBank/DDBJ databases">
        <title>Deep-cultivation of Planctomycetes and their phenomic and genomic characterization uncovers novel biology.</title>
        <authorList>
            <person name="Wiegand S."/>
            <person name="Jogler M."/>
            <person name="Boedeker C."/>
            <person name="Pinto D."/>
            <person name="Vollmers J."/>
            <person name="Rivas-Marin E."/>
            <person name="Kohn T."/>
            <person name="Peeters S.H."/>
            <person name="Heuer A."/>
            <person name="Rast P."/>
            <person name="Oberbeckmann S."/>
            <person name="Bunk B."/>
            <person name="Jeske O."/>
            <person name="Meyerdierks A."/>
            <person name="Storesund J.E."/>
            <person name="Kallscheuer N."/>
            <person name="Luecker S."/>
            <person name="Lage O.M."/>
            <person name="Pohl T."/>
            <person name="Merkel B.J."/>
            <person name="Hornburger P."/>
            <person name="Mueller R.-W."/>
            <person name="Bruemmer F."/>
            <person name="Labrenz M."/>
            <person name="Spormann A.M."/>
            <person name="Op Den Camp H."/>
            <person name="Overmann J."/>
            <person name="Amann R."/>
            <person name="Jetten M.S.M."/>
            <person name="Mascher T."/>
            <person name="Medema M.H."/>
            <person name="Devos D.P."/>
            <person name="Kaster A.-K."/>
            <person name="Ovreas L."/>
            <person name="Rohde M."/>
            <person name="Galperin M.Y."/>
            <person name="Jogler C."/>
        </authorList>
    </citation>
    <scope>NUCLEOTIDE SEQUENCE [LARGE SCALE GENOMIC DNA]</scope>
    <source>
        <strain evidence="10 11">KOR42</strain>
    </source>
</reference>
<evidence type="ECO:0000256" key="5">
    <source>
        <dbReference type="ARBA" id="ARBA00022692"/>
    </source>
</evidence>
<keyword evidence="5 9" id="KW-0812">Transmembrane</keyword>
<dbReference type="GO" id="GO:0005886">
    <property type="term" value="C:plasma membrane"/>
    <property type="evidence" value="ECO:0007669"/>
    <property type="project" value="UniProtKB-SubCell"/>
</dbReference>
<protein>
    <submittedName>
        <fullName evidence="10">AI-2 transport protein TqsA</fullName>
    </submittedName>
</protein>
<evidence type="ECO:0000256" key="7">
    <source>
        <dbReference type="ARBA" id="ARBA00023136"/>
    </source>
</evidence>
<feature type="transmembrane region" description="Helical" evidence="9">
    <location>
        <begin position="453"/>
        <end position="477"/>
    </location>
</feature>
<evidence type="ECO:0000256" key="3">
    <source>
        <dbReference type="ARBA" id="ARBA00022448"/>
    </source>
</evidence>
<feature type="transmembrane region" description="Helical" evidence="9">
    <location>
        <begin position="314"/>
        <end position="336"/>
    </location>
</feature>
<dbReference type="InterPro" id="IPR002549">
    <property type="entry name" value="AI-2E-like"/>
</dbReference>
<keyword evidence="6 9" id="KW-1133">Transmembrane helix</keyword>
<keyword evidence="7 9" id="KW-0472">Membrane</keyword>
<feature type="compositionally biased region" description="Basic and acidic residues" evidence="8">
    <location>
        <begin position="122"/>
        <end position="134"/>
    </location>
</feature>
<sequence>MIKVSEGRLQTVCLLFITTVLATFAAYWLRPVLVPLVLAVFIVNGVTPILEFLEKSIASSRFTAAVIAFLVGSLVMVMLMASLWASVVDLSKNWATYEAQLQLMMRNLRTVLPMPLEPDVPEEPREKRLGERDPPLISQSSPDIDDTADSESSDKEDSGTSDISTAEELPVEAPPDEKSGDGGSPPEQPEGDPTDGSSPTDDSNSENVGQSEDNSAPREQDEGENAEQENPNSSETNPPDPSSESTVESSGASEESAETGELVARPLHRITPVDSQTKVLAPEVRPKTVPSDNDTFSRLLTNTVRAGFFDMSQLFLQMISSSVIVLIYVFFLMLGVPNPSARPQVLNEIDRQIRSYLSLKSVISVLTGCVFGLTLWFFGIPMALAFGVMACFLNFIPNIGPIIASLLPLPLIILQPGAGILWIVLVVALTSTIQFVSGNVIEPRLMGKSSDLHPIVVLVALMFWGMLWGVVGMFLAVPITSGIRIALNEFEQTQGIAEMMAGRWPEQLVVVSNSEGHESNSGTV</sequence>
<gene>
    <name evidence="10" type="primary">tqsA_2</name>
    <name evidence="10" type="ORF">KOR42_33530</name>
</gene>
<evidence type="ECO:0000256" key="2">
    <source>
        <dbReference type="ARBA" id="ARBA00009773"/>
    </source>
</evidence>
<dbReference type="AlphaFoldDB" id="A0A5C5WP18"/>
<dbReference type="PANTHER" id="PTHR21716">
    <property type="entry name" value="TRANSMEMBRANE PROTEIN"/>
    <property type="match status" value="1"/>
</dbReference>
<evidence type="ECO:0000256" key="6">
    <source>
        <dbReference type="ARBA" id="ARBA00022989"/>
    </source>
</evidence>
<feature type="transmembrane region" description="Helical" evidence="9">
    <location>
        <begin position="419"/>
        <end position="441"/>
    </location>
</feature>
<comment type="subcellular location">
    <subcellularLocation>
        <location evidence="1">Cell membrane</location>
        <topology evidence="1">Multi-pass membrane protein</topology>
    </subcellularLocation>
</comment>
<feature type="transmembrane region" description="Helical" evidence="9">
    <location>
        <begin position="12"/>
        <end position="29"/>
    </location>
</feature>
<feature type="compositionally biased region" description="Polar residues" evidence="8">
    <location>
        <begin position="228"/>
        <end position="237"/>
    </location>
</feature>
<name>A0A5C5WP18_9PLAN</name>
<feature type="transmembrane region" description="Helical" evidence="9">
    <location>
        <begin position="384"/>
        <end position="407"/>
    </location>
</feature>